<gene>
    <name evidence="2" type="ORF">KC01_LOCUS32530</name>
</gene>
<feature type="region of interest" description="Disordered" evidence="1">
    <location>
        <begin position="1"/>
        <end position="105"/>
    </location>
</feature>
<sequence>MVFGARGTRHRPTARTRNSVRADTARAERQRYGRTGWGHTELIEPWEGASRAEEQGPIASSRGRVRSRGVTVRSCGSAPPEDKGGTAGSPRTHVGCATKAVGPDF</sequence>
<accession>A0AAV2LVL6</accession>
<evidence type="ECO:0000313" key="3">
    <source>
        <dbReference type="Proteomes" id="UP001497482"/>
    </source>
</evidence>
<dbReference type="EMBL" id="OZ035827">
    <property type="protein sequence ID" value="CAL1605109.1"/>
    <property type="molecule type" value="Genomic_DNA"/>
</dbReference>
<reference evidence="2 3" key="1">
    <citation type="submission" date="2024-04" db="EMBL/GenBank/DDBJ databases">
        <authorList>
            <person name="Waldvogel A.-M."/>
            <person name="Schoenle A."/>
        </authorList>
    </citation>
    <scope>NUCLEOTIDE SEQUENCE [LARGE SCALE GENOMIC DNA]</scope>
</reference>
<protein>
    <submittedName>
        <fullName evidence="2">Uncharacterized protein</fullName>
    </submittedName>
</protein>
<evidence type="ECO:0000313" key="2">
    <source>
        <dbReference type="EMBL" id="CAL1605109.1"/>
    </source>
</evidence>
<feature type="compositionally biased region" description="Low complexity" evidence="1">
    <location>
        <begin position="68"/>
        <end position="77"/>
    </location>
</feature>
<keyword evidence="3" id="KW-1185">Reference proteome</keyword>
<evidence type="ECO:0000256" key="1">
    <source>
        <dbReference type="SAM" id="MobiDB-lite"/>
    </source>
</evidence>
<dbReference type="AlphaFoldDB" id="A0AAV2LVL6"/>
<organism evidence="2 3">
    <name type="scientific">Knipowitschia caucasica</name>
    <name type="common">Caucasian dwarf goby</name>
    <name type="synonym">Pomatoschistus caucasicus</name>
    <dbReference type="NCBI Taxonomy" id="637954"/>
    <lineage>
        <taxon>Eukaryota</taxon>
        <taxon>Metazoa</taxon>
        <taxon>Chordata</taxon>
        <taxon>Craniata</taxon>
        <taxon>Vertebrata</taxon>
        <taxon>Euteleostomi</taxon>
        <taxon>Actinopterygii</taxon>
        <taxon>Neopterygii</taxon>
        <taxon>Teleostei</taxon>
        <taxon>Neoteleostei</taxon>
        <taxon>Acanthomorphata</taxon>
        <taxon>Gobiaria</taxon>
        <taxon>Gobiiformes</taxon>
        <taxon>Gobioidei</taxon>
        <taxon>Gobiidae</taxon>
        <taxon>Gobiinae</taxon>
        <taxon>Knipowitschia</taxon>
    </lineage>
</organism>
<dbReference type="Proteomes" id="UP001497482">
    <property type="component" value="Chromosome 5"/>
</dbReference>
<name>A0AAV2LVL6_KNICA</name>
<proteinExistence type="predicted"/>